<dbReference type="SUPFAM" id="SSF55455">
    <property type="entry name" value="SRF-like"/>
    <property type="match status" value="1"/>
</dbReference>
<keyword evidence="4" id="KW-0804">Transcription</keyword>
<name>A0ABC8KYS3_ERUVS</name>
<feature type="compositionally biased region" description="Basic and acidic residues" evidence="6">
    <location>
        <begin position="1"/>
        <end position="17"/>
    </location>
</feature>
<dbReference type="CDD" id="cd00265">
    <property type="entry name" value="MADS_MEF2_like"/>
    <property type="match status" value="1"/>
</dbReference>
<evidence type="ECO:0000256" key="3">
    <source>
        <dbReference type="ARBA" id="ARBA00023125"/>
    </source>
</evidence>
<protein>
    <recommendedName>
        <fullName evidence="7">MADS-box domain-containing protein</fullName>
    </recommendedName>
</protein>
<accession>A0ABC8KYS3</accession>
<evidence type="ECO:0000313" key="8">
    <source>
        <dbReference type="EMBL" id="CAH8362402.1"/>
    </source>
</evidence>
<dbReference type="InterPro" id="IPR002100">
    <property type="entry name" value="TF_MADSbox"/>
</dbReference>
<comment type="subcellular location">
    <subcellularLocation>
        <location evidence="1">Nucleus</location>
    </subcellularLocation>
</comment>
<dbReference type="PRINTS" id="PR00404">
    <property type="entry name" value="MADSDOMAIN"/>
</dbReference>
<feature type="region of interest" description="Disordered" evidence="6">
    <location>
        <begin position="253"/>
        <end position="287"/>
    </location>
</feature>
<dbReference type="PANTHER" id="PTHR11945">
    <property type="entry name" value="MADS BOX PROTEIN"/>
    <property type="match status" value="1"/>
</dbReference>
<evidence type="ECO:0000259" key="7">
    <source>
        <dbReference type="PROSITE" id="PS50066"/>
    </source>
</evidence>
<dbReference type="InterPro" id="IPR036879">
    <property type="entry name" value="TF_MADSbox_sf"/>
</dbReference>
<evidence type="ECO:0000256" key="5">
    <source>
        <dbReference type="ARBA" id="ARBA00023242"/>
    </source>
</evidence>
<keyword evidence="2" id="KW-0805">Transcription regulation</keyword>
<sequence>MSKSRDETKSKSRDGTKSKSKGRQKTKMVKMEKESNLQVTFSKRKNGLFKKASELCTLCAAHMAVIVFSPSGKVYCFGHQDIETIINHFENNDHPPLNAQPNTDIQNLNNLLTQRMDEQDLLSKKSEEMKKQRKESKTPETWLKEYIRGIDLVQASEFKGKIANLKKQVSDEAMKSLQIPIHHPGFYEGSSANAHFGVGVGVNINPNLSMFDQTRMMDMNNFYNHNMALPDYRLSFGNYSNAEGFVPRYGYILQPNPNGHQNPSSTEENEAGNEHHYDGHPPQPRSD</sequence>
<reference evidence="8 9" key="1">
    <citation type="submission" date="2022-03" db="EMBL/GenBank/DDBJ databases">
        <authorList>
            <person name="Macdonald S."/>
            <person name="Ahmed S."/>
            <person name="Newling K."/>
        </authorList>
    </citation>
    <scope>NUCLEOTIDE SEQUENCE [LARGE SCALE GENOMIC DNA]</scope>
</reference>
<evidence type="ECO:0000256" key="6">
    <source>
        <dbReference type="SAM" id="MobiDB-lite"/>
    </source>
</evidence>
<dbReference type="InterPro" id="IPR033896">
    <property type="entry name" value="MEF2-like_N"/>
</dbReference>
<dbReference type="AlphaFoldDB" id="A0ABC8KYS3"/>
<keyword evidence="5" id="KW-0539">Nucleus</keyword>
<keyword evidence="9" id="KW-1185">Reference proteome</keyword>
<feature type="compositionally biased region" description="Basic residues" evidence="6">
    <location>
        <begin position="18"/>
        <end position="28"/>
    </location>
</feature>
<dbReference type="FunFam" id="3.40.1810.10:FF:000006">
    <property type="entry name" value="Agamous-like MADS-box protein AGL62"/>
    <property type="match status" value="1"/>
</dbReference>
<evidence type="ECO:0000256" key="4">
    <source>
        <dbReference type="ARBA" id="ARBA00023163"/>
    </source>
</evidence>
<dbReference type="GO" id="GO:0005634">
    <property type="term" value="C:nucleus"/>
    <property type="evidence" value="ECO:0007669"/>
    <property type="project" value="UniProtKB-SubCell"/>
</dbReference>
<gene>
    <name evidence="8" type="ORF">ERUC_LOCUS28158</name>
</gene>
<feature type="compositionally biased region" description="Polar residues" evidence="6">
    <location>
        <begin position="255"/>
        <end position="266"/>
    </location>
</feature>
<dbReference type="SMART" id="SM00432">
    <property type="entry name" value="MADS"/>
    <property type="match status" value="1"/>
</dbReference>
<proteinExistence type="predicted"/>
<feature type="domain" description="MADS-box" evidence="7">
    <location>
        <begin position="21"/>
        <end position="81"/>
    </location>
</feature>
<evidence type="ECO:0000256" key="1">
    <source>
        <dbReference type="ARBA" id="ARBA00004123"/>
    </source>
</evidence>
<dbReference type="EMBL" id="CAKOAT010330709">
    <property type="protein sequence ID" value="CAH8362402.1"/>
    <property type="molecule type" value="Genomic_DNA"/>
</dbReference>
<keyword evidence="3" id="KW-0238">DNA-binding</keyword>
<evidence type="ECO:0000256" key="2">
    <source>
        <dbReference type="ARBA" id="ARBA00023015"/>
    </source>
</evidence>
<dbReference type="Pfam" id="PF00319">
    <property type="entry name" value="SRF-TF"/>
    <property type="match status" value="1"/>
</dbReference>
<dbReference type="Gene3D" id="3.40.1810.10">
    <property type="entry name" value="Transcription factor, MADS-box"/>
    <property type="match status" value="1"/>
</dbReference>
<dbReference type="Proteomes" id="UP001642260">
    <property type="component" value="Unassembled WGS sequence"/>
</dbReference>
<organism evidence="8 9">
    <name type="scientific">Eruca vesicaria subsp. sativa</name>
    <name type="common">Garden rocket</name>
    <name type="synonym">Eruca sativa</name>
    <dbReference type="NCBI Taxonomy" id="29727"/>
    <lineage>
        <taxon>Eukaryota</taxon>
        <taxon>Viridiplantae</taxon>
        <taxon>Streptophyta</taxon>
        <taxon>Embryophyta</taxon>
        <taxon>Tracheophyta</taxon>
        <taxon>Spermatophyta</taxon>
        <taxon>Magnoliopsida</taxon>
        <taxon>eudicotyledons</taxon>
        <taxon>Gunneridae</taxon>
        <taxon>Pentapetalae</taxon>
        <taxon>rosids</taxon>
        <taxon>malvids</taxon>
        <taxon>Brassicales</taxon>
        <taxon>Brassicaceae</taxon>
        <taxon>Brassiceae</taxon>
        <taxon>Eruca</taxon>
    </lineage>
</organism>
<dbReference type="GO" id="GO:0003677">
    <property type="term" value="F:DNA binding"/>
    <property type="evidence" value="ECO:0007669"/>
    <property type="project" value="UniProtKB-KW"/>
</dbReference>
<feature type="region of interest" description="Disordered" evidence="6">
    <location>
        <begin position="1"/>
        <end position="34"/>
    </location>
</feature>
<comment type="caution">
    <text evidence="8">The sequence shown here is derived from an EMBL/GenBank/DDBJ whole genome shotgun (WGS) entry which is preliminary data.</text>
</comment>
<dbReference type="PROSITE" id="PS50066">
    <property type="entry name" value="MADS_BOX_2"/>
    <property type="match status" value="1"/>
</dbReference>
<dbReference type="PANTHER" id="PTHR11945:SF776">
    <property type="entry name" value="AGAMOUS-LIKE 50-RELATED"/>
    <property type="match status" value="1"/>
</dbReference>
<evidence type="ECO:0000313" key="9">
    <source>
        <dbReference type="Proteomes" id="UP001642260"/>
    </source>
</evidence>